<proteinExistence type="predicted"/>
<dbReference type="NCBIfam" id="TIGR01643">
    <property type="entry name" value="YD_repeat_2x"/>
    <property type="match status" value="7"/>
</dbReference>
<name>A0ABS6A5U1_9GAMM</name>
<dbReference type="InterPro" id="IPR018247">
    <property type="entry name" value="EF_Hand_1_Ca_BS"/>
</dbReference>
<evidence type="ECO:0000259" key="3">
    <source>
        <dbReference type="Pfam" id="PF14021"/>
    </source>
</evidence>
<dbReference type="Proteomes" id="UP000753376">
    <property type="component" value="Unassembled WGS sequence"/>
</dbReference>
<feature type="region of interest" description="Disordered" evidence="2">
    <location>
        <begin position="99"/>
        <end position="156"/>
    </location>
</feature>
<dbReference type="InterPro" id="IPR031325">
    <property type="entry name" value="RHS_repeat"/>
</dbReference>
<keyword evidence="7" id="KW-1185">Reference proteome</keyword>
<feature type="domain" description="DUF6531" evidence="4">
    <location>
        <begin position="154"/>
        <end position="226"/>
    </location>
</feature>
<dbReference type="InterPro" id="IPR056823">
    <property type="entry name" value="TEN-like_YD-shell"/>
</dbReference>
<dbReference type="InterPro" id="IPR025331">
    <property type="entry name" value="TNT"/>
</dbReference>
<evidence type="ECO:0000259" key="4">
    <source>
        <dbReference type="Pfam" id="PF20148"/>
    </source>
</evidence>
<reference evidence="6 7" key="1">
    <citation type="submission" date="2021-05" db="EMBL/GenBank/DDBJ databases">
        <title>Draft genomes of bacteria isolated from model marine particles.</title>
        <authorList>
            <person name="Datta M.S."/>
            <person name="Schwartzman J.A."/>
            <person name="Enke T.N."/>
            <person name="Saavedra J."/>
            <person name="Cermak N."/>
            <person name="Cordero O.X."/>
        </authorList>
    </citation>
    <scope>NUCLEOTIDE SEQUENCE [LARGE SCALE GENOMIC DNA]</scope>
    <source>
        <strain evidence="6 7">D2M19</strain>
    </source>
</reference>
<dbReference type="Pfam" id="PF20148">
    <property type="entry name" value="DUF6531"/>
    <property type="match status" value="1"/>
</dbReference>
<dbReference type="PANTHER" id="PTHR32305">
    <property type="match status" value="1"/>
</dbReference>
<gene>
    <name evidence="6" type="ORF">KO508_03825</name>
</gene>
<organism evidence="6 7">
    <name type="scientific">Marinobacter salexigens</name>
    <dbReference type="NCBI Taxonomy" id="1925763"/>
    <lineage>
        <taxon>Bacteria</taxon>
        <taxon>Pseudomonadati</taxon>
        <taxon>Pseudomonadota</taxon>
        <taxon>Gammaproteobacteria</taxon>
        <taxon>Pseudomonadales</taxon>
        <taxon>Marinobacteraceae</taxon>
        <taxon>Marinobacter</taxon>
    </lineage>
</organism>
<feature type="domain" description="TNT" evidence="3">
    <location>
        <begin position="1388"/>
        <end position="1484"/>
    </location>
</feature>
<dbReference type="Pfam" id="PF05593">
    <property type="entry name" value="RHS_repeat"/>
    <property type="match status" value="2"/>
</dbReference>
<evidence type="ECO:0000259" key="5">
    <source>
        <dbReference type="Pfam" id="PF25023"/>
    </source>
</evidence>
<dbReference type="InterPro" id="IPR006530">
    <property type="entry name" value="YD"/>
</dbReference>
<evidence type="ECO:0000313" key="6">
    <source>
        <dbReference type="EMBL" id="MBU2873129.1"/>
    </source>
</evidence>
<feature type="compositionally biased region" description="Low complexity" evidence="2">
    <location>
        <begin position="120"/>
        <end position="135"/>
    </location>
</feature>
<accession>A0ABS6A5U1</accession>
<dbReference type="PROSITE" id="PS00018">
    <property type="entry name" value="EF_HAND_1"/>
    <property type="match status" value="1"/>
</dbReference>
<keyword evidence="1" id="KW-0677">Repeat</keyword>
<protein>
    <submittedName>
        <fullName evidence="6">Glycohydrolase toxin TNT-related protein</fullName>
    </submittedName>
</protein>
<evidence type="ECO:0000256" key="1">
    <source>
        <dbReference type="ARBA" id="ARBA00022737"/>
    </source>
</evidence>
<dbReference type="EMBL" id="JAHKPV010000001">
    <property type="protein sequence ID" value="MBU2873129.1"/>
    <property type="molecule type" value="Genomic_DNA"/>
</dbReference>
<dbReference type="PANTHER" id="PTHR32305:SF15">
    <property type="entry name" value="PROTEIN RHSA-RELATED"/>
    <property type="match status" value="1"/>
</dbReference>
<feature type="domain" description="Teneurin-like YD-shell" evidence="5">
    <location>
        <begin position="886"/>
        <end position="1119"/>
    </location>
</feature>
<dbReference type="Pfam" id="PF25023">
    <property type="entry name" value="TEN_YD-shell"/>
    <property type="match status" value="1"/>
</dbReference>
<evidence type="ECO:0000313" key="7">
    <source>
        <dbReference type="Proteomes" id="UP000753376"/>
    </source>
</evidence>
<dbReference type="InterPro" id="IPR022385">
    <property type="entry name" value="Rhs_assc_core"/>
</dbReference>
<sequence>MASHIEFNGADGYKYIVVRPDTYDGPQGPENAEGNEDWSQWLRNRFSPGFANESTQWLSVLQSHGVSLHVASNSDLLFRHVAQMLRDRQLAIYKVPLHSLPPSEGSGGGGGSSTARTGNAPASAASSAPAGSSKAKQADTDDPGANTADMQCQGDPVAPVTGEEILDIEDFVIEGPMPLTWTRRYRSGYCERQLGFGAGWAITCLRQIHLDGDHLWILDKDSRSLRLKTLAPGEITWQVHTGLRVERRQDNQIVLTEANGMAWILATQDNKTWLPVSVQNLTGQQWRFHYDAEFRLSHLRLNAHTAVVFSYNKHHPERVHAIHLENGDQRRLLALYSYDEQGNLLRAESDYGTEQYQYQGHLLTHRELPTGYTFHFEWQGHGERARCLRSRGEQGHHDFQFDYQPERYLTQVRDAHGNVQVFHYDDNGRILARQDPDGALWQWAYDGLGRLVQETRPDGAQTQHRYDRQGRKAETIEPDGRSHRWHFNELGFCTAETHPDGRTHRRRVDLAGRLLSEERPDGSQWHYQYDADGWPVQATSTTGETTELGCADTGHLLASNRNGQLQRFAFHPDGRVAGKLEQGLVTQYDYQGQRLLAVHQYPEQAPEQKRSRQYHYDKAGRLTDYTTAQGDQHGYEYGPLMRPLAYRRPDGHKVQYQYDLRERLTAITRADGKQWQLGWNAQGHIDRCAAPDGRDIHFQYNAAGHITHREHPGFWAQRTERDPAGRVLTQTSQGKDRKAVTRHYRYDAFGRRTHASCADRKLHWAYNTVGQITEHHQDRHRTTYGYGPGGRIDTIQLPDGSTVHYHYDPQGRWHTLSVNGDTLIERTFDSQNRETTRTAGSNTQSQLHDRYGCLIKRKWQGQQSATRRYRWDAENRLEATEDSLAGSTHYQRDSQGQLTQENDTEYHYDLGGNRVPEGSQIESDRLINVGHNDEHTQPTKRSYDALGAEIRITSQTTEHRTFDAEGQLIELKRPSLHITYGYDALGRRAWRKTDAGTTTYLWHNDVLLGEQSPTGQWQWYLRDPQTDEPLITLIDNQPYYYELDHRMMPVRLWDQSGQKVWEGHADAWGKCRPETLNNSIHQPLRLPGQFEDELTGIVQNRFRDYDPATGRYLTPDLLGVQGGLNTYRYTRNPLDYIDPLGLSSCETSGVTPDDAMKGEEGPVGDDGPAFQNIELAGAVALARAPAPVPNLPTSTVTRVVTGAAANDAVYAVERSLFSRVLPALGTAATFVTGMLYSPELGGGLEQISAPDGTVYSKHGDERIWNAAGVDGSTWQTDSPQEDMEYRTWLANGGDGSFQQWIASGKPTEILQPNLPIDTHDFDSTNSVSLGEFCDSVEEFDVHDKKSQEAFSLFNDKRWGELEDMFNSEGINGGWPPNRGAISSMEISLAPGQKVDRYGGFFDNDTGEFRDLGTFTAAADVPFENRALPEATLNKPYKKYEVIKEIPNVKAGKAIPWFGQPGEGVQYELPVSMEELVKGGYVQEIE</sequence>
<dbReference type="InterPro" id="IPR050708">
    <property type="entry name" value="T6SS_VgrG/RHS"/>
</dbReference>
<dbReference type="NCBIfam" id="TIGR03696">
    <property type="entry name" value="Rhs_assc_core"/>
    <property type="match status" value="1"/>
</dbReference>
<comment type="caution">
    <text evidence="6">The sequence shown here is derived from an EMBL/GenBank/DDBJ whole genome shotgun (WGS) entry which is preliminary data.</text>
</comment>
<dbReference type="RefSeq" id="WP_216006979.1">
    <property type="nucleotide sequence ID" value="NZ_JAHKPV010000001.1"/>
</dbReference>
<evidence type="ECO:0000256" key="2">
    <source>
        <dbReference type="SAM" id="MobiDB-lite"/>
    </source>
</evidence>
<dbReference type="InterPro" id="IPR045351">
    <property type="entry name" value="DUF6531"/>
</dbReference>
<dbReference type="Pfam" id="PF14021">
    <property type="entry name" value="TNT"/>
    <property type="match status" value="1"/>
</dbReference>